<dbReference type="AlphaFoldDB" id="A0A375IPN1"/>
<dbReference type="Proteomes" id="UP000255505">
    <property type="component" value="Plasmid II"/>
</dbReference>
<organism evidence="1 2">
    <name type="scientific">Cupriavidus taiwanensis</name>
    <dbReference type="NCBI Taxonomy" id="164546"/>
    <lineage>
        <taxon>Bacteria</taxon>
        <taxon>Pseudomonadati</taxon>
        <taxon>Pseudomonadota</taxon>
        <taxon>Betaproteobacteria</taxon>
        <taxon>Burkholderiales</taxon>
        <taxon>Burkholderiaceae</taxon>
        <taxon>Cupriavidus</taxon>
    </lineage>
</organism>
<protein>
    <submittedName>
        <fullName evidence="1">Uncharacterized protein</fullName>
    </submittedName>
</protein>
<gene>
    <name evidence="1" type="ORF">CT19425_MP70180</name>
</gene>
<dbReference type="EMBL" id="LT991977">
    <property type="protein sequence ID" value="SPK76020.1"/>
    <property type="molecule type" value="Genomic_DNA"/>
</dbReference>
<geneLocation type="plasmid" evidence="1">
    <name>II</name>
</geneLocation>
<proteinExistence type="predicted"/>
<name>A0A375IPN1_9BURK</name>
<evidence type="ECO:0000313" key="1">
    <source>
        <dbReference type="EMBL" id="SPK76020.1"/>
    </source>
</evidence>
<evidence type="ECO:0000313" key="2">
    <source>
        <dbReference type="Proteomes" id="UP000255505"/>
    </source>
</evidence>
<keyword evidence="1" id="KW-0614">Plasmid</keyword>
<reference evidence="1 2" key="1">
    <citation type="submission" date="2018-01" db="EMBL/GenBank/DDBJ databases">
        <authorList>
            <person name="Gaut B.S."/>
            <person name="Morton B.R."/>
            <person name="Clegg M.T."/>
            <person name="Duvall M.R."/>
        </authorList>
    </citation>
    <scope>NUCLEOTIDE SEQUENCE [LARGE SCALE GENOMIC DNA]</scope>
    <source>
        <strain evidence="1">Cupriavidus taiwanensis LMG 19425</strain>
        <plasmid evidence="2">Plasmid ii</plasmid>
    </source>
</reference>
<sequence>MFSEQYDALVASNSKETKDRFDRAHIKRNVVAIRCFKAVLSKLGQKTLLQDYNAHFPKEPAPEPMTLEELHETFRKAMSGAKGKKVSKK</sequence>
<accession>A0A375IPN1</accession>